<feature type="compositionally biased region" description="Basic and acidic residues" evidence="1">
    <location>
        <begin position="36"/>
        <end position="52"/>
    </location>
</feature>
<sequence length="561" mass="63101">MTGETSGPSAQDIRMASFEEKFNDLLNFVRLLVKRDTESEKQVEDINKDTSKDNTGGHSHTNSGPPLVQPSKPKEGDFQLDVKVEKTMGSTKMVDASALLALAKPDVENEARTVDPDATPENDPSPKGNWNTLEGPQSLQMYGNGEENMGIPRKGSKESEKEAQSPISKKEEPKEVDHPMIPHKRYTPKNVVERVEQLEKRLDEVVQSMHQLITLTGTLLKDDRKAIRDLASHSPRGQASTKSLSKRETRRHRRQETLMLHTGAIPIRPKSFFLRKTKVRAEKIFPHLLHDSSKKCEFHFGRPGHSLEDCHALKNKVQDLVDHGILRINEGSTPSVIIAWPPERRKDETVIPSPQSQGPTTCGIQPVHLTTPPTLSEVGEHTVPKTQPKLMSNFRNLDDQCSSDKEKAEYRTNRCVTLKRKIQELGHSELEVPTMVQARKPSMHTVPMKKARSTLGFRANGPSRDQTERTISKEHRSLDPASPRMNSQDLDITTTEEEEVHTKRTDPPPAGDINTTHGRQSTREPLRFNHDPTNFPISMLSSLLQPCTNFSKIYAFSKKCA</sequence>
<dbReference type="EMBL" id="OIVN01002244">
    <property type="protein sequence ID" value="SPD01943.1"/>
    <property type="molecule type" value="Genomic_DNA"/>
</dbReference>
<evidence type="ECO:0008006" key="3">
    <source>
        <dbReference type="Google" id="ProtNLM"/>
    </source>
</evidence>
<feature type="region of interest" description="Disordered" evidence="1">
    <location>
        <begin position="36"/>
        <end position="77"/>
    </location>
</feature>
<evidence type="ECO:0000256" key="1">
    <source>
        <dbReference type="SAM" id="MobiDB-lite"/>
    </source>
</evidence>
<protein>
    <recommendedName>
        <fullName evidence="3">Retrotransposon gag domain-containing protein</fullName>
    </recommendedName>
</protein>
<feature type="region of interest" description="Disordered" evidence="1">
    <location>
        <begin position="105"/>
        <end position="182"/>
    </location>
</feature>
<feature type="compositionally biased region" description="Polar residues" evidence="1">
    <location>
        <begin position="128"/>
        <end position="141"/>
    </location>
</feature>
<dbReference type="AlphaFoldDB" id="A0A2N9GR22"/>
<feature type="compositionally biased region" description="Basic and acidic residues" evidence="1">
    <location>
        <begin position="521"/>
        <end position="530"/>
    </location>
</feature>
<feature type="region of interest" description="Disordered" evidence="1">
    <location>
        <begin position="455"/>
        <end position="530"/>
    </location>
</feature>
<feature type="compositionally biased region" description="Basic and acidic residues" evidence="1">
    <location>
        <begin position="465"/>
        <end position="478"/>
    </location>
</feature>
<organism evidence="2">
    <name type="scientific">Fagus sylvatica</name>
    <name type="common">Beechnut</name>
    <dbReference type="NCBI Taxonomy" id="28930"/>
    <lineage>
        <taxon>Eukaryota</taxon>
        <taxon>Viridiplantae</taxon>
        <taxon>Streptophyta</taxon>
        <taxon>Embryophyta</taxon>
        <taxon>Tracheophyta</taxon>
        <taxon>Spermatophyta</taxon>
        <taxon>Magnoliopsida</taxon>
        <taxon>eudicotyledons</taxon>
        <taxon>Gunneridae</taxon>
        <taxon>Pentapetalae</taxon>
        <taxon>rosids</taxon>
        <taxon>fabids</taxon>
        <taxon>Fagales</taxon>
        <taxon>Fagaceae</taxon>
        <taxon>Fagus</taxon>
    </lineage>
</organism>
<evidence type="ECO:0000313" key="2">
    <source>
        <dbReference type="EMBL" id="SPD01943.1"/>
    </source>
</evidence>
<proteinExistence type="predicted"/>
<feature type="compositionally biased region" description="Polar residues" evidence="1">
    <location>
        <begin position="484"/>
        <end position="493"/>
    </location>
</feature>
<reference evidence="2" key="1">
    <citation type="submission" date="2018-02" db="EMBL/GenBank/DDBJ databases">
        <authorList>
            <person name="Cohen D.B."/>
            <person name="Kent A.D."/>
        </authorList>
    </citation>
    <scope>NUCLEOTIDE SEQUENCE</scope>
</reference>
<name>A0A2N9GR22_FAGSY</name>
<accession>A0A2N9GR22</accession>
<gene>
    <name evidence="2" type="ORF">FSB_LOCUS29825</name>
</gene>
<feature type="compositionally biased region" description="Polar residues" evidence="1">
    <location>
        <begin position="53"/>
        <end position="64"/>
    </location>
</feature>
<feature type="compositionally biased region" description="Basic and acidic residues" evidence="1">
    <location>
        <begin position="105"/>
        <end position="115"/>
    </location>
</feature>
<feature type="compositionally biased region" description="Basic and acidic residues" evidence="1">
    <location>
        <begin position="155"/>
        <end position="180"/>
    </location>
</feature>
<feature type="region of interest" description="Disordered" evidence="1">
    <location>
        <begin position="229"/>
        <end position="253"/>
    </location>
</feature>